<dbReference type="EMBL" id="JAPFFM010000011">
    <property type="protein sequence ID" value="KAJ6732755.1"/>
    <property type="molecule type" value="Genomic_DNA"/>
</dbReference>
<feature type="coiled-coil region" evidence="2">
    <location>
        <begin position="251"/>
        <end position="292"/>
    </location>
</feature>
<proteinExistence type="predicted"/>
<evidence type="ECO:0000256" key="2">
    <source>
        <dbReference type="SAM" id="Coils"/>
    </source>
</evidence>
<evidence type="ECO:0000259" key="4">
    <source>
        <dbReference type="PROSITE" id="PS51774"/>
    </source>
</evidence>
<dbReference type="Pfam" id="PF25014">
    <property type="entry name" value="NET2A"/>
    <property type="match status" value="1"/>
</dbReference>
<comment type="caution">
    <text evidence="5">The sequence shown here is derived from an EMBL/GenBank/DDBJ whole genome shotgun (WGS) entry which is preliminary data.</text>
</comment>
<dbReference type="Gene3D" id="1.20.5.340">
    <property type="match status" value="1"/>
</dbReference>
<feature type="domain" description="NAB" evidence="4">
    <location>
        <begin position="10"/>
        <end position="90"/>
    </location>
</feature>
<gene>
    <name evidence="5" type="ORF">OIU74_004659</name>
</gene>
<keyword evidence="1 2" id="KW-0175">Coiled coil</keyword>
<dbReference type="PROSITE" id="PS51774">
    <property type="entry name" value="NAB"/>
    <property type="match status" value="1"/>
</dbReference>
<dbReference type="AlphaFoldDB" id="A0A9Q0UM99"/>
<evidence type="ECO:0000313" key="6">
    <source>
        <dbReference type="Proteomes" id="UP001151752"/>
    </source>
</evidence>
<keyword evidence="6" id="KW-1185">Reference proteome</keyword>
<dbReference type="InterPro" id="IPR056888">
    <property type="entry name" value="NET2A-D/KIP1-like_dom"/>
</dbReference>
<sequence length="710" mass="81034">MLQRAASNAYSWWWASHIRTKQSKWLEQNLHDMEEKVQNVIKLIEEDGDSFAKRAEMYYKKRPELIHFVEDSFRAYRALAERYNHISTELQNANNTIAYVFPEQVQFAMEEDEDEAPSSKFANKLPEVSRANIPKVPKIPKDIKGLFTSSPKKLQSKKSMKGASNATVSKSGLSKSEGPLEIDKIQRQILALQTEKEFVKSSYEGGLAKYWEIELQIKEMQEKVCNLQDEFGAGIVIEDDEARTLMASAALKSCQDTLAQLQEKQERSAEAAVEERKRISTAREKLKSLKDEFLHGEINPENPRAKDEPVKAVEELESINQQVSSSTTEKNKDIELLREKMKENIDVGSNASVTAAELAEKIDELVNKIINLEASVSSQTALIQRLRTETDELQAEIQTLEEDKSTLINGKNDLREQLREMEEKLHGIQNLNQSVEDQNNNLLAHFTEAHSNIDHLSVKLLCVKSDEEFDVKPETEDRSPVEDESQEAALNPDDSIEKPQNVNKKEHLKVSGQSPEDFKGSEGALNPDDGLGEQQKSEATPRAQGFIFFTERKGNSCRRQLRIKEKRKRQKNMGKIQVNPRKIQISTILWRNFLGLKIEENVFTKDSPLVDDLNVETQEQETTLADEPDWKQLFMDGMENREKALLTEYTSILRNYKEVKKKLSEAEKTKGDGLFDAMVKVRELKSANAKKDEQIQFLHQKLILLQAGLG</sequence>
<accession>A0A9Q0UM99</accession>
<dbReference type="Proteomes" id="UP001151752">
    <property type="component" value="Chromosome 7"/>
</dbReference>
<feature type="compositionally biased region" description="Polar residues" evidence="3">
    <location>
        <begin position="162"/>
        <end position="174"/>
    </location>
</feature>
<dbReference type="InterPro" id="IPR011684">
    <property type="entry name" value="NAB"/>
</dbReference>
<feature type="region of interest" description="Disordered" evidence="3">
    <location>
        <begin position="469"/>
        <end position="542"/>
    </location>
</feature>
<reference evidence="5" key="1">
    <citation type="submission" date="2022-11" db="EMBL/GenBank/DDBJ databases">
        <authorList>
            <person name="Hyden B.L."/>
            <person name="Feng K."/>
            <person name="Yates T."/>
            <person name="Jawdy S."/>
            <person name="Smart L.B."/>
            <person name="Muchero W."/>
        </authorList>
    </citation>
    <scope>NUCLEOTIDE SEQUENCE</scope>
    <source>
        <tissue evidence="5">Shoot tip</tissue>
    </source>
</reference>
<dbReference type="Pfam" id="PF07765">
    <property type="entry name" value="KIP1"/>
    <property type="match status" value="1"/>
</dbReference>
<organism evidence="5 6">
    <name type="scientific">Salix koriyanagi</name>
    <dbReference type="NCBI Taxonomy" id="2511006"/>
    <lineage>
        <taxon>Eukaryota</taxon>
        <taxon>Viridiplantae</taxon>
        <taxon>Streptophyta</taxon>
        <taxon>Embryophyta</taxon>
        <taxon>Tracheophyta</taxon>
        <taxon>Spermatophyta</taxon>
        <taxon>Magnoliopsida</taxon>
        <taxon>eudicotyledons</taxon>
        <taxon>Gunneridae</taxon>
        <taxon>Pentapetalae</taxon>
        <taxon>rosids</taxon>
        <taxon>fabids</taxon>
        <taxon>Malpighiales</taxon>
        <taxon>Salicaceae</taxon>
        <taxon>Saliceae</taxon>
        <taxon>Salix</taxon>
    </lineage>
</organism>
<feature type="region of interest" description="Disordered" evidence="3">
    <location>
        <begin position="152"/>
        <end position="176"/>
    </location>
</feature>
<dbReference type="PANTHER" id="PTHR31631:SF0">
    <property type="entry name" value="PROTEIN NETWORKED 2D"/>
    <property type="match status" value="1"/>
</dbReference>
<reference evidence="5" key="2">
    <citation type="journal article" date="2023" name="Int. J. Mol. Sci.">
        <title>De Novo Assembly and Annotation of 11 Diverse Shrub Willow (Salix) Genomes Reveals Novel Gene Organization in Sex-Linked Regions.</title>
        <authorList>
            <person name="Hyden B."/>
            <person name="Feng K."/>
            <person name="Yates T.B."/>
            <person name="Jawdy S."/>
            <person name="Cereghino C."/>
            <person name="Smart L.B."/>
            <person name="Muchero W."/>
        </authorList>
    </citation>
    <scope>NUCLEOTIDE SEQUENCE</scope>
    <source>
        <tissue evidence="5">Shoot tip</tissue>
    </source>
</reference>
<evidence type="ECO:0000313" key="5">
    <source>
        <dbReference type="EMBL" id="KAJ6732755.1"/>
    </source>
</evidence>
<dbReference type="PANTHER" id="PTHR31631">
    <property type="entry name" value="PROTEIN NETWORKED 2D"/>
    <property type="match status" value="1"/>
</dbReference>
<evidence type="ECO:0000256" key="3">
    <source>
        <dbReference type="SAM" id="MobiDB-lite"/>
    </source>
</evidence>
<evidence type="ECO:0000256" key="1">
    <source>
        <dbReference type="ARBA" id="ARBA00023054"/>
    </source>
</evidence>
<protein>
    <submittedName>
        <fullName evidence="5">PROTEIN NETWORKED 2D</fullName>
    </submittedName>
</protein>
<dbReference type="GO" id="GO:0003779">
    <property type="term" value="F:actin binding"/>
    <property type="evidence" value="ECO:0007669"/>
    <property type="project" value="InterPro"/>
</dbReference>
<feature type="compositionally biased region" description="Basic and acidic residues" evidence="3">
    <location>
        <begin position="469"/>
        <end position="481"/>
    </location>
</feature>
<feature type="coiled-coil region" evidence="2">
    <location>
        <begin position="649"/>
        <end position="701"/>
    </location>
</feature>
<name>A0A9Q0UM99_9ROSI</name>
<feature type="coiled-coil region" evidence="2">
    <location>
        <begin position="355"/>
        <end position="438"/>
    </location>
</feature>